<feature type="compositionally biased region" description="Low complexity" evidence="1">
    <location>
        <begin position="139"/>
        <end position="151"/>
    </location>
</feature>
<name>A0A8H3X320_GIGMA</name>
<dbReference type="AlphaFoldDB" id="A0A8H3X320"/>
<dbReference type="GO" id="GO:0016301">
    <property type="term" value="F:kinase activity"/>
    <property type="evidence" value="ECO:0007669"/>
    <property type="project" value="UniProtKB-KW"/>
</dbReference>
<reference evidence="2 3" key="1">
    <citation type="journal article" date="2019" name="Environ. Microbiol.">
        <title>At the nexus of three kingdoms: the genome of the mycorrhizal fungus Gigaspora margarita provides insights into plant, endobacterial and fungal interactions.</title>
        <authorList>
            <person name="Venice F."/>
            <person name="Ghignone S."/>
            <person name="Salvioli di Fossalunga A."/>
            <person name="Amselem J."/>
            <person name="Novero M."/>
            <person name="Xianan X."/>
            <person name="Sedzielewska Toro K."/>
            <person name="Morin E."/>
            <person name="Lipzen A."/>
            <person name="Grigoriev I.V."/>
            <person name="Henrissat B."/>
            <person name="Martin F.M."/>
            <person name="Bonfante P."/>
        </authorList>
    </citation>
    <scope>NUCLEOTIDE SEQUENCE [LARGE SCALE GENOMIC DNA]</scope>
    <source>
        <strain evidence="2 3">BEG34</strain>
    </source>
</reference>
<organism evidence="2 3">
    <name type="scientific">Gigaspora margarita</name>
    <dbReference type="NCBI Taxonomy" id="4874"/>
    <lineage>
        <taxon>Eukaryota</taxon>
        <taxon>Fungi</taxon>
        <taxon>Fungi incertae sedis</taxon>
        <taxon>Mucoromycota</taxon>
        <taxon>Glomeromycotina</taxon>
        <taxon>Glomeromycetes</taxon>
        <taxon>Diversisporales</taxon>
        <taxon>Gigasporaceae</taxon>
        <taxon>Gigaspora</taxon>
    </lineage>
</organism>
<comment type="caution">
    <text evidence="2">The sequence shown here is derived from an EMBL/GenBank/DDBJ whole genome shotgun (WGS) entry which is preliminary data.</text>
</comment>
<keyword evidence="2" id="KW-0808">Transferase</keyword>
<feature type="region of interest" description="Disordered" evidence="1">
    <location>
        <begin position="126"/>
        <end position="180"/>
    </location>
</feature>
<evidence type="ECO:0000313" key="3">
    <source>
        <dbReference type="Proteomes" id="UP000439903"/>
    </source>
</evidence>
<evidence type="ECO:0000313" key="2">
    <source>
        <dbReference type="EMBL" id="KAF0401856.1"/>
    </source>
</evidence>
<dbReference type="OrthoDB" id="2353542at2759"/>
<protein>
    <submittedName>
        <fullName evidence="2">Kinase-like protein</fullName>
    </submittedName>
</protein>
<accession>A0A8H3X320</accession>
<evidence type="ECO:0000256" key="1">
    <source>
        <dbReference type="SAM" id="MobiDB-lite"/>
    </source>
</evidence>
<dbReference type="Gene3D" id="1.10.510.10">
    <property type="entry name" value="Transferase(Phosphotransferase) domain 1"/>
    <property type="match status" value="1"/>
</dbReference>
<dbReference type="EMBL" id="WTPW01002017">
    <property type="protein sequence ID" value="KAF0401856.1"/>
    <property type="molecule type" value="Genomic_DNA"/>
</dbReference>
<gene>
    <name evidence="2" type="ORF">F8M41_009433</name>
</gene>
<sequence>MNISNHSASEEYINSSRITDLKCQTHGIPPFQFFVSEYLLALHISRGNREVPIEGTPLQYVNLYKQCLNKNPETRPETKAVFETLDNFIPDNKNIRVNKGKGKEVIRETYEIASFSLDHKNMRVNKGKGKEVVRETHEVTSSSSVTSSSVSGNTRANKRKETASSSVGGNKRANKRKETVSSLFNRSIRVNKGNDANKYFKEGRFLKALELYEEIQGQQACCKLS</sequence>
<keyword evidence="3" id="KW-1185">Reference proteome</keyword>
<feature type="compositionally biased region" description="Basic and acidic residues" evidence="1">
    <location>
        <begin position="128"/>
        <end position="138"/>
    </location>
</feature>
<keyword evidence="2" id="KW-0418">Kinase</keyword>
<dbReference type="InterPro" id="IPR011009">
    <property type="entry name" value="Kinase-like_dom_sf"/>
</dbReference>
<dbReference type="Proteomes" id="UP000439903">
    <property type="component" value="Unassembled WGS sequence"/>
</dbReference>
<proteinExistence type="predicted"/>
<dbReference type="SUPFAM" id="SSF56112">
    <property type="entry name" value="Protein kinase-like (PK-like)"/>
    <property type="match status" value="1"/>
</dbReference>